<comment type="caution">
    <text evidence="2">The sequence shown here is derived from an EMBL/GenBank/DDBJ whole genome shotgun (WGS) entry which is preliminary data.</text>
</comment>
<dbReference type="EMBL" id="WSZM01000567">
    <property type="protein sequence ID" value="KAF4031606.1"/>
    <property type="molecule type" value="Genomic_DNA"/>
</dbReference>
<feature type="non-terminal residue" evidence="2">
    <location>
        <position position="1"/>
    </location>
</feature>
<dbReference type="AlphaFoldDB" id="A0A833S377"/>
<proteinExistence type="predicted"/>
<dbReference type="Proteomes" id="UP000602510">
    <property type="component" value="Unassembled WGS sequence"/>
</dbReference>
<name>A0A833S377_PHYIN</name>
<gene>
    <name evidence="2" type="ORF">GN244_ATG16540</name>
</gene>
<evidence type="ECO:0000256" key="1">
    <source>
        <dbReference type="SAM" id="MobiDB-lite"/>
    </source>
</evidence>
<evidence type="ECO:0000313" key="2">
    <source>
        <dbReference type="EMBL" id="KAF4031606.1"/>
    </source>
</evidence>
<feature type="region of interest" description="Disordered" evidence="1">
    <location>
        <begin position="1"/>
        <end position="22"/>
    </location>
</feature>
<keyword evidence="3" id="KW-1185">Reference proteome</keyword>
<reference evidence="2" key="1">
    <citation type="submission" date="2020-04" db="EMBL/GenBank/DDBJ databases">
        <title>Hybrid Assembly of Korean Phytophthora infestans isolates.</title>
        <authorList>
            <person name="Prokchorchik M."/>
            <person name="Lee Y."/>
            <person name="Seo J."/>
            <person name="Cho J.-H."/>
            <person name="Park Y.-E."/>
            <person name="Jang D.-C."/>
            <person name="Im J.-S."/>
            <person name="Choi J.-G."/>
            <person name="Park H.-J."/>
            <person name="Lee G.-B."/>
            <person name="Lee Y.-G."/>
            <person name="Hong S.-Y."/>
            <person name="Cho K."/>
            <person name="Sohn K.H."/>
        </authorList>
    </citation>
    <scope>NUCLEOTIDE SEQUENCE</scope>
    <source>
        <strain evidence="2">KR_1_A1</strain>
    </source>
</reference>
<sequence length="63" mass="6854">HVLEKEVPRPVPKPAPTLTSATSEYWKRQLTGTGAMTTTATPADPVSANNMMQRGFRWALCGP</sequence>
<protein>
    <submittedName>
        <fullName evidence="2">Uncharacterized protein</fullName>
    </submittedName>
</protein>
<evidence type="ECO:0000313" key="3">
    <source>
        <dbReference type="Proteomes" id="UP000602510"/>
    </source>
</evidence>
<accession>A0A833S377</accession>
<organism evidence="2 3">
    <name type="scientific">Phytophthora infestans</name>
    <name type="common">Potato late blight agent</name>
    <name type="synonym">Botrytis infestans</name>
    <dbReference type="NCBI Taxonomy" id="4787"/>
    <lineage>
        <taxon>Eukaryota</taxon>
        <taxon>Sar</taxon>
        <taxon>Stramenopiles</taxon>
        <taxon>Oomycota</taxon>
        <taxon>Peronosporomycetes</taxon>
        <taxon>Peronosporales</taxon>
        <taxon>Peronosporaceae</taxon>
        <taxon>Phytophthora</taxon>
    </lineage>
</organism>